<keyword evidence="2" id="KW-0378">Hydrolase</keyword>
<dbReference type="GO" id="GO:0006508">
    <property type="term" value="P:proteolysis"/>
    <property type="evidence" value="ECO:0007669"/>
    <property type="project" value="UniProtKB-KW"/>
</dbReference>
<dbReference type="PANTHER" id="PTHR10188">
    <property type="entry name" value="L-ASPARAGINASE"/>
    <property type="match status" value="1"/>
</dbReference>
<dbReference type="KEGG" id="cyn:Cyan7425_4448"/>
<dbReference type="PANTHER" id="PTHR10188:SF6">
    <property type="entry name" value="N(4)-(BETA-N-ACETYLGLUCOSAMINYL)-L-ASPARAGINASE"/>
    <property type="match status" value="1"/>
</dbReference>
<reference evidence="7" key="1">
    <citation type="submission" date="2009-01" db="EMBL/GenBank/DDBJ databases">
        <title>Complete sequence of chromosome Cyanothece sp. PCC 7425.</title>
        <authorList>
            <consortium name="US DOE Joint Genome Institute"/>
            <person name="Lucas S."/>
            <person name="Copeland A."/>
            <person name="Lapidus A."/>
            <person name="Glavina del Rio T."/>
            <person name="Dalin E."/>
            <person name="Tice H."/>
            <person name="Bruce D."/>
            <person name="Goodwin L."/>
            <person name="Pitluck S."/>
            <person name="Sims D."/>
            <person name="Meineke L."/>
            <person name="Brettin T."/>
            <person name="Detter J.C."/>
            <person name="Han C."/>
            <person name="Larimer F."/>
            <person name="Land M."/>
            <person name="Hauser L."/>
            <person name="Kyrpides N."/>
            <person name="Ovchinnikova G."/>
            <person name="Liberton M."/>
            <person name="Stoeckel J."/>
            <person name="Banerjee A."/>
            <person name="Singh A."/>
            <person name="Page L."/>
            <person name="Sato H."/>
            <person name="Zhao L."/>
            <person name="Sherman L."/>
            <person name="Pakrasi H."/>
            <person name="Richardson P."/>
        </authorList>
    </citation>
    <scope>NUCLEOTIDE SEQUENCE</scope>
    <source>
        <strain evidence="7">PCC 7425</strain>
    </source>
</reference>
<dbReference type="CDD" id="cd04512">
    <property type="entry name" value="Ntn_Asparaginase_2_like"/>
    <property type="match status" value="1"/>
</dbReference>
<feature type="binding site" evidence="5">
    <location>
        <begin position="186"/>
        <end position="189"/>
    </location>
    <ligand>
        <name>substrate</name>
    </ligand>
</feature>
<keyword evidence="1" id="KW-0645">Protease</keyword>
<dbReference type="SUPFAM" id="SSF56235">
    <property type="entry name" value="N-terminal nucleophile aminohydrolases (Ntn hydrolases)"/>
    <property type="match status" value="1"/>
</dbReference>
<dbReference type="STRING" id="395961.Cyan7425_4448"/>
<evidence type="ECO:0000256" key="2">
    <source>
        <dbReference type="ARBA" id="ARBA00022801"/>
    </source>
</evidence>
<evidence type="ECO:0000256" key="3">
    <source>
        <dbReference type="ARBA" id="ARBA00022813"/>
    </source>
</evidence>
<organism evidence="7">
    <name type="scientific">Cyanothece sp. (strain PCC 7425 / ATCC 29141)</name>
    <dbReference type="NCBI Taxonomy" id="395961"/>
    <lineage>
        <taxon>Bacteria</taxon>
        <taxon>Bacillati</taxon>
        <taxon>Cyanobacteriota</taxon>
        <taxon>Cyanophyceae</taxon>
        <taxon>Gomontiellales</taxon>
        <taxon>Cyanothecaceae</taxon>
        <taxon>Cyanothece</taxon>
    </lineage>
</organism>
<evidence type="ECO:0000256" key="1">
    <source>
        <dbReference type="ARBA" id="ARBA00022670"/>
    </source>
</evidence>
<feature type="active site" description="Nucleophile" evidence="4">
    <location>
        <position position="158"/>
    </location>
</feature>
<proteinExistence type="predicted"/>
<evidence type="ECO:0000313" key="7">
    <source>
        <dbReference type="EMBL" id="ACL46758.1"/>
    </source>
</evidence>
<feature type="site" description="Cleavage; by autolysis" evidence="6">
    <location>
        <begin position="157"/>
        <end position="158"/>
    </location>
</feature>
<feature type="binding site" evidence="5">
    <location>
        <begin position="208"/>
        <end position="211"/>
    </location>
    <ligand>
        <name>substrate</name>
    </ligand>
</feature>
<dbReference type="Pfam" id="PF01112">
    <property type="entry name" value="Asparaginase_2"/>
    <property type="match status" value="1"/>
</dbReference>
<dbReference type="eggNOG" id="COG1446">
    <property type="taxonomic scope" value="Bacteria"/>
</dbReference>
<evidence type="ECO:0000256" key="4">
    <source>
        <dbReference type="PIRSR" id="PIRSR600246-1"/>
    </source>
</evidence>
<dbReference type="GO" id="GO:0005737">
    <property type="term" value="C:cytoplasm"/>
    <property type="evidence" value="ECO:0007669"/>
    <property type="project" value="TreeGrafter"/>
</dbReference>
<evidence type="ECO:0000256" key="5">
    <source>
        <dbReference type="PIRSR" id="PIRSR600246-2"/>
    </source>
</evidence>
<protein>
    <submittedName>
        <fullName evidence="7">Peptidase T2 asparaginase 2</fullName>
    </submittedName>
</protein>
<dbReference type="AlphaFoldDB" id="B8HK08"/>
<dbReference type="HOGENOM" id="CLU_021603_1_2_3"/>
<dbReference type="OrthoDB" id="9780217at2"/>
<dbReference type="EMBL" id="CP001344">
    <property type="protein sequence ID" value="ACL46758.1"/>
    <property type="molecule type" value="Genomic_DNA"/>
</dbReference>
<name>B8HK08_CYAP4</name>
<dbReference type="GO" id="GO:0016811">
    <property type="term" value="F:hydrolase activity, acting on carbon-nitrogen (but not peptide) bonds, in linear amides"/>
    <property type="evidence" value="ECO:0007669"/>
    <property type="project" value="UniProtKB-ARBA"/>
</dbReference>
<dbReference type="FunFam" id="3.60.20.30:FF:000001">
    <property type="entry name" value="Isoaspartyl peptidase/L-asparaginase"/>
    <property type="match status" value="1"/>
</dbReference>
<gene>
    <name evidence="7" type="ordered locus">Cyan7425_4448</name>
</gene>
<accession>B8HK08</accession>
<sequence>MKPAIIVHGGAKTIAADKAKANTEGCLAAVQVGWEILQQGGTAKDAVEAAIRVLESDPTFNASVGGSMNTDGKVFLDAAMMESEHLNWGGVAVVNRIAHPISVARKILEDRSYLLVGEGAEQFAAKQGCEMCEPNSLIIAEQQEQWQQQQVPCDRPETVGCVALDRYGHLAAGTSTGGLEFQPVGRVGDTAIVGCGLYADSRGACSTTGDGESVIPVVLAKTAVDLLSGETVSMDGNVTCHPEVAAERAIEVLKQRVEGEAGCIVLDRHGRIGWAYNSQDMAIAYMTTDLQQPVVCLHKDQHLAKTI</sequence>
<dbReference type="GO" id="GO:0008233">
    <property type="term" value="F:peptidase activity"/>
    <property type="evidence" value="ECO:0007669"/>
    <property type="project" value="UniProtKB-KW"/>
</dbReference>
<dbReference type="Gene3D" id="3.60.20.30">
    <property type="entry name" value="(Glycosyl)asparaginase"/>
    <property type="match status" value="1"/>
</dbReference>
<dbReference type="InterPro" id="IPR000246">
    <property type="entry name" value="Peptidase_T2"/>
</dbReference>
<keyword evidence="3" id="KW-0068">Autocatalytic cleavage</keyword>
<dbReference type="InterPro" id="IPR029055">
    <property type="entry name" value="Ntn_hydrolases_N"/>
</dbReference>
<evidence type="ECO:0000256" key="6">
    <source>
        <dbReference type="PIRSR" id="PIRSR600246-3"/>
    </source>
</evidence>